<reference evidence="8 9" key="1">
    <citation type="journal article" date="2025" name="Microbiol. Resour. Announc.">
        <title>Draft genome sequences for Neonectria magnoliae and Neonectria punicea, canker pathogens of Liriodendron tulipifera and Acer saccharum in West Virginia.</title>
        <authorList>
            <person name="Petronek H.M."/>
            <person name="Kasson M.T."/>
            <person name="Metheny A.M."/>
            <person name="Stauder C.M."/>
            <person name="Lovett B."/>
            <person name="Lynch S.C."/>
            <person name="Garnas J.R."/>
            <person name="Kasson L.R."/>
            <person name="Stajich J.E."/>
        </authorList>
    </citation>
    <scope>NUCLEOTIDE SEQUENCE [LARGE SCALE GENOMIC DNA]</scope>
    <source>
        <strain evidence="8 9">NRRL 64651</strain>
    </source>
</reference>
<dbReference type="EC" id="3.2.1.21" evidence="3"/>
<evidence type="ECO:0000256" key="6">
    <source>
        <dbReference type="ARBA" id="ARBA00023295"/>
    </source>
</evidence>
<keyword evidence="5" id="KW-0119">Carbohydrate metabolism</keyword>
<evidence type="ECO:0000313" key="9">
    <source>
        <dbReference type="Proteomes" id="UP001498421"/>
    </source>
</evidence>
<evidence type="ECO:0000256" key="5">
    <source>
        <dbReference type="ARBA" id="ARBA00023277"/>
    </source>
</evidence>
<gene>
    <name evidence="8" type="ORF">QQZ08_009159</name>
</gene>
<feature type="domain" description="Glycoside hydrolase family 3 C-terminal" evidence="7">
    <location>
        <begin position="2"/>
        <end position="156"/>
    </location>
</feature>
<accession>A0ABR1HPW4</accession>
<dbReference type="InterPro" id="IPR036881">
    <property type="entry name" value="Glyco_hydro_3_C_sf"/>
</dbReference>
<comment type="caution">
    <text evidence="8">The sequence shown here is derived from an EMBL/GenBank/DDBJ whole genome shotgun (WGS) entry which is preliminary data.</text>
</comment>
<dbReference type="Proteomes" id="UP001498421">
    <property type="component" value="Unassembled WGS sequence"/>
</dbReference>
<dbReference type="PANTHER" id="PTHR42715:SF10">
    <property type="entry name" value="BETA-GLUCOSIDASE"/>
    <property type="match status" value="1"/>
</dbReference>
<protein>
    <recommendedName>
        <fullName evidence="3">beta-glucosidase</fullName>
        <ecNumber evidence="3">3.2.1.21</ecNumber>
    </recommendedName>
</protein>
<evidence type="ECO:0000259" key="7">
    <source>
        <dbReference type="Pfam" id="PF01915"/>
    </source>
</evidence>
<dbReference type="InterPro" id="IPR050288">
    <property type="entry name" value="Cellulose_deg_GH3"/>
</dbReference>
<comment type="catalytic activity">
    <reaction evidence="1">
        <text>Hydrolysis of terminal, non-reducing beta-D-glucosyl residues with release of beta-D-glucose.</text>
        <dbReference type="EC" id="3.2.1.21"/>
    </reaction>
</comment>
<evidence type="ECO:0000256" key="2">
    <source>
        <dbReference type="ARBA" id="ARBA00005336"/>
    </source>
</evidence>
<dbReference type="InterPro" id="IPR002772">
    <property type="entry name" value="Glyco_hydro_3_C"/>
</dbReference>
<sequence length="207" mass="22994">MAVKADTSLVYAGRNEQPELEGFDMDHITLPDNQIALIKAVAAASKKTVVLLHCGNPIAVSSFEGEVDVIVNMHFPGQEGPKAVVDVLTGRVNPCGRLETTWFKTLEDWPSFAHFPCKKTETGELEIRYEESLELGYRASNCDHRIRWPFGHGLSYTSFAYDDMQIKVHKSTSPWTLNTSARVTNTASRSGKEVVQIYVLPPPDISV</sequence>
<evidence type="ECO:0000256" key="1">
    <source>
        <dbReference type="ARBA" id="ARBA00000448"/>
    </source>
</evidence>
<dbReference type="InterPro" id="IPR013783">
    <property type="entry name" value="Ig-like_fold"/>
</dbReference>
<keyword evidence="6" id="KW-0326">Glycosidase</keyword>
<dbReference type="Gene3D" id="3.40.50.1700">
    <property type="entry name" value="Glycoside hydrolase family 3 C-terminal domain"/>
    <property type="match status" value="1"/>
</dbReference>
<dbReference type="PANTHER" id="PTHR42715">
    <property type="entry name" value="BETA-GLUCOSIDASE"/>
    <property type="match status" value="1"/>
</dbReference>
<evidence type="ECO:0000313" key="8">
    <source>
        <dbReference type="EMBL" id="KAK7423263.1"/>
    </source>
</evidence>
<name>A0ABR1HPW4_9HYPO</name>
<comment type="similarity">
    <text evidence="2">Belongs to the glycosyl hydrolase 3 family.</text>
</comment>
<proteinExistence type="inferred from homology"/>
<evidence type="ECO:0000256" key="4">
    <source>
        <dbReference type="ARBA" id="ARBA00022801"/>
    </source>
</evidence>
<keyword evidence="4" id="KW-0378">Hydrolase</keyword>
<evidence type="ECO:0000256" key="3">
    <source>
        <dbReference type="ARBA" id="ARBA00012744"/>
    </source>
</evidence>
<dbReference type="Pfam" id="PF01915">
    <property type="entry name" value="Glyco_hydro_3_C"/>
    <property type="match status" value="1"/>
</dbReference>
<dbReference type="Gene3D" id="2.60.40.10">
    <property type="entry name" value="Immunoglobulins"/>
    <property type="match status" value="1"/>
</dbReference>
<keyword evidence="9" id="KW-1185">Reference proteome</keyword>
<organism evidence="8 9">
    <name type="scientific">Neonectria magnoliae</name>
    <dbReference type="NCBI Taxonomy" id="2732573"/>
    <lineage>
        <taxon>Eukaryota</taxon>
        <taxon>Fungi</taxon>
        <taxon>Dikarya</taxon>
        <taxon>Ascomycota</taxon>
        <taxon>Pezizomycotina</taxon>
        <taxon>Sordariomycetes</taxon>
        <taxon>Hypocreomycetidae</taxon>
        <taxon>Hypocreales</taxon>
        <taxon>Nectriaceae</taxon>
        <taxon>Neonectria</taxon>
    </lineage>
</organism>
<dbReference type="SUPFAM" id="SSF52279">
    <property type="entry name" value="Beta-D-glucan exohydrolase, C-terminal domain"/>
    <property type="match status" value="1"/>
</dbReference>
<dbReference type="EMBL" id="JAZAVK010000100">
    <property type="protein sequence ID" value="KAK7423263.1"/>
    <property type="molecule type" value="Genomic_DNA"/>
</dbReference>